<feature type="domain" description="Baseplate structural protein Gp10 C-terminal" evidence="2">
    <location>
        <begin position="159"/>
        <end position="290"/>
    </location>
</feature>
<dbReference type="Pfam" id="PF21939">
    <property type="entry name" value="Gp10_C"/>
    <property type="match status" value="1"/>
</dbReference>
<gene>
    <name evidence="3" type="ORF">L9059_13360</name>
</gene>
<dbReference type="PANTHER" id="PTHR35191:SF1">
    <property type="entry name" value="PROPHAGE SIDE TAIL FIBER PROTEIN HOMOLOG STFQ-RELATED"/>
    <property type="match status" value="1"/>
</dbReference>
<comment type="caution">
    <text evidence="3">The sequence shown here is derived from an EMBL/GenBank/DDBJ whole genome shotgun (WGS) entry which is preliminary data.</text>
</comment>
<evidence type="ECO:0000256" key="1">
    <source>
        <dbReference type="SAM" id="MobiDB-lite"/>
    </source>
</evidence>
<dbReference type="PANTHER" id="PTHR35191">
    <property type="entry name" value="PROPHAGE SIDE TAIL FIBER PROTEIN HOMOLOG STFQ-RELATED"/>
    <property type="match status" value="1"/>
</dbReference>
<dbReference type="Proteomes" id="UP001299876">
    <property type="component" value="Unassembled WGS sequence"/>
</dbReference>
<evidence type="ECO:0000259" key="2">
    <source>
        <dbReference type="Pfam" id="PF21939"/>
    </source>
</evidence>
<evidence type="ECO:0000313" key="3">
    <source>
        <dbReference type="EMBL" id="MCK1791154.1"/>
    </source>
</evidence>
<dbReference type="RefSeq" id="WP_247291509.1">
    <property type="nucleotide sequence ID" value="NZ_JAKNRW010000009.1"/>
</dbReference>
<dbReference type="EMBL" id="JAKNRW010000009">
    <property type="protein sequence ID" value="MCK1791154.1"/>
    <property type="molecule type" value="Genomic_DNA"/>
</dbReference>
<dbReference type="InterPro" id="IPR053827">
    <property type="entry name" value="Gp10_C"/>
</dbReference>
<dbReference type="SUPFAM" id="SSF88874">
    <property type="entry name" value="Receptor-binding domain of short tail fibre protein gp12"/>
    <property type="match status" value="1"/>
</dbReference>
<organism evidence="3 4">
    <name type="scientific">Pseudomonas violetae</name>
    <dbReference type="NCBI Taxonomy" id="2915813"/>
    <lineage>
        <taxon>Bacteria</taxon>
        <taxon>Pseudomonadati</taxon>
        <taxon>Pseudomonadota</taxon>
        <taxon>Gammaproteobacteria</taxon>
        <taxon>Pseudomonadales</taxon>
        <taxon>Pseudomonadaceae</taxon>
        <taxon>Pseudomonas</taxon>
    </lineage>
</organism>
<name>A0ABT0F0J0_9PSED</name>
<protein>
    <recommendedName>
        <fullName evidence="2">Baseplate structural protein Gp10 C-terminal domain-containing protein</fullName>
    </recommendedName>
</protein>
<feature type="region of interest" description="Disordered" evidence="1">
    <location>
        <begin position="256"/>
        <end position="276"/>
    </location>
</feature>
<sequence length="292" mass="30468">MNRVSAFTDLCTPGGLFRYGTEIGGIPPTPVKAEYLNLIQEELCNFILAYLPALDASDNTQLLKSVRKLILNYYTKPETDALIAALVDSSPAALDTLKELADALGRDPNFATTMTSLLATKAPLASPALTGIPTVPTAAPGTKTKQAASTEFVLASVAAAYPVGSVYMNANVNTNPAALLGFGEWVALAPGRMLIGVGSGTDARGEERAFTAGEQQGEYKVALTVGEMPAHSHGMPQGHPVPDPGGAYTYTSGDDLTTATIANPPPTTETGGGAAHNNLPPYLVVYMWKRSA</sequence>
<proteinExistence type="predicted"/>
<dbReference type="InterPro" id="IPR051934">
    <property type="entry name" value="Phage_Tail_Fiber_Structural"/>
</dbReference>
<evidence type="ECO:0000313" key="4">
    <source>
        <dbReference type="Proteomes" id="UP001299876"/>
    </source>
</evidence>
<keyword evidence="4" id="KW-1185">Reference proteome</keyword>
<accession>A0ABT0F0J0</accession>
<reference evidence="3 4" key="1">
    <citation type="submission" date="2022-02" db="EMBL/GenBank/DDBJ databases">
        <title>Comparative genomics of the first Antarctic Pseudomonas spp. capable of biotransforming 2,4,6-Trinitrotoluene.</title>
        <authorList>
            <person name="Cabrera M.A."/>
            <person name="Marquez S.L."/>
            <person name="Perez-Donoso J.M."/>
        </authorList>
    </citation>
    <scope>NUCLEOTIDE SEQUENCE [LARGE SCALE GENOMIC DNA]</scope>
    <source>
        <strain evidence="3 4">TNT19</strain>
    </source>
</reference>